<keyword evidence="9" id="KW-0969">Cilium</keyword>
<dbReference type="KEGG" id="cja:CJA_1927"/>
<evidence type="ECO:0000256" key="5">
    <source>
        <dbReference type="ARBA" id="ARBA00040228"/>
    </source>
</evidence>
<feature type="domain" description="Flagellar hook protein FlgE/F/G-like D1" evidence="8">
    <location>
        <begin position="130"/>
        <end position="194"/>
    </location>
</feature>
<dbReference type="STRING" id="498211.CJA_1927"/>
<name>B3PGS4_CELJU</name>
<evidence type="ECO:0000313" key="9">
    <source>
        <dbReference type="EMBL" id="ACE84520.1"/>
    </source>
</evidence>
<evidence type="ECO:0000256" key="1">
    <source>
        <dbReference type="ARBA" id="ARBA00004117"/>
    </source>
</evidence>
<dbReference type="InterPro" id="IPR037925">
    <property type="entry name" value="FlgE/F/G-like"/>
</dbReference>
<dbReference type="Pfam" id="PF22692">
    <property type="entry name" value="LlgE_F_G_D1"/>
    <property type="match status" value="1"/>
</dbReference>
<keyword evidence="9" id="KW-0966">Cell projection</keyword>
<protein>
    <recommendedName>
        <fullName evidence="5 6">Flagellar basal-body rod protein FlgF</fullName>
    </recommendedName>
</protein>
<proteinExistence type="inferred from homology"/>
<dbReference type="InterPro" id="IPR010930">
    <property type="entry name" value="Flg_bb/hook_C_dom"/>
</dbReference>
<keyword evidence="10" id="KW-1185">Reference proteome</keyword>
<dbReference type="EMBL" id="CP000934">
    <property type="protein sequence ID" value="ACE84520.1"/>
    <property type="molecule type" value="Genomic_DNA"/>
</dbReference>
<dbReference type="NCBIfam" id="TIGR03506">
    <property type="entry name" value="FlgEFG_subfam"/>
    <property type="match status" value="1"/>
</dbReference>
<dbReference type="HOGENOM" id="CLU_013687_1_0_6"/>
<organism evidence="9 10">
    <name type="scientific">Cellvibrio japonicus (strain Ueda107)</name>
    <name type="common">Pseudomonas fluorescens subsp. cellulosa</name>
    <dbReference type="NCBI Taxonomy" id="498211"/>
    <lineage>
        <taxon>Bacteria</taxon>
        <taxon>Pseudomonadati</taxon>
        <taxon>Pseudomonadota</taxon>
        <taxon>Gammaproteobacteria</taxon>
        <taxon>Cellvibrionales</taxon>
        <taxon>Cellvibrionaceae</taxon>
        <taxon>Cellvibrio</taxon>
    </lineage>
</organism>
<evidence type="ECO:0000256" key="3">
    <source>
        <dbReference type="ARBA" id="ARBA00023143"/>
    </source>
</evidence>
<dbReference type="GO" id="GO:0030694">
    <property type="term" value="C:bacterial-type flagellum basal body, rod"/>
    <property type="evidence" value="ECO:0007669"/>
    <property type="project" value="UniProtKB-UniRule"/>
</dbReference>
<dbReference type="NCBIfam" id="TIGR02490">
    <property type="entry name" value="flgF"/>
    <property type="match status" value="1"/>
</dbReference>
<dbReference type="eggNOG" id="COG4787">
    <property type="taxonomic scope" value="Bacteria"/>
</dbReference>
<evidence type="ECO:0000259" key="7">
    <source>
        <dbReference type="Pfam" id="PF06429"/>
    </source>
</evidence>
<dbReference type="PANTHER" id="PTHR30435">
    <property type="entry name" value="FLAGELLAR PROTEIN"/>
    <property type="match status" value="1"/>
</dbReference>
<comment type="subunit">
    <text evidence="4 6">The basal body constitutes a major portion of the flagellar organelle and consists of five rings (E,L,P,S, and M) mounted on a central rod. The rod consists of about 26 subunits of FlgG in the distal portion, and FlgB, FlgC and FlgF are thought to build up the proximal portion of the rod with about 6 subunits each.</text>
</comment>
<feature type="domain" description="Flagellar basal-body/hook protein C-terminal" evidence="7">
    <location>
        <begin position="247"/>
        <end position="291"/>
    </location>
</feature>
<evidence type="ECO:0000259" key="8">
    <source>
        <dbReference type="Pfam" id="PF22692"/>
    </source>
</evidence>
<sequence length="295" mass="31289">MGKCFANHVISAFFIIKARINPTWHPSCKIPPSGNSNARKLTLCGASAVDRALFIAMTGAKHNMLAQTNRANNLANLNTTGFRADFEQSRSMGVYYGDGQPTRAYALTESPSSDFTAGPMITTGNELDVAIQGTGFIAIQAPDGTEAYTRAGNMTIDAAGMLRTANGLPVMGAAGPINIPENERVAVGADGTISMVGLGQGPEAMVEVARIKLVNPDVKNLEKGDDGLFRQRDGLNAQPAVDVTLRAGMLEASNVNAVTEFTQIMSLARQYEMQVKVMKAAEENSAASTQLLQMS</sequence>
<keyword evidence="3 6" id="KW-0975">Bacterial flagellum</keyword>
<dbReference type="InterPro" id="IPR012836">
    <property type="entry name" value="FlgF"/>
</dbReference>
<dbReference type="InterPro" id="IPR053967">
    <property type="entry name" value="LlgE_F_G-like_D1"/>
</dbReference>
<reference evidence="9 10" key="1">
    <citation type="journal article" date="2008" name="J. Bacteriol.">
        <title>Insights into plant cell wall degradation from the genome sequence of the soil bacterium Cellvibrio japonicus.</title>
        <authorList>
            <person name="Deboy R.T."/>
            <person name="Mongodin E.F."/>
            <person name="Fouts D.E."/>
            <person name="Tailford L.E."/>
            <person name="Khouri H."/>
            <person name="Emerson J.B."/>
            <person name="Mohamoud Y."/>
            <person name="Watkins K."/>
            <person name="Henrissat B."/>
            <person name="Gilbert H.J."/>
            <person name="Nelson K.E."/>
        </authorList>
    </citation>
    <scope>NUCLEOTIDE SEQUENCE [LARGE SCALE GENOMIC DNA]</scope>
    <source>
        <strain evidence="9 10">Ueda107</strain>
    </source>
</reference>
<dbReference type="AlphaFoldDB" id="B3PGS4"/>
<evidence type="ECO:0000313" key="10">
    <source>
        <dbReference type="Proteomes" id="UP000001036"/>
    </source>
</evidence>
<dbReference type="SUPFAM" id="SSF117143">
    <property type="entry name" value="Flagellar hook protein flgE"/>
    <property type="match status" value="1"/>
</dbReference>
<comment type="similarity">
    <text evidence="2 6">Belongs to the flagella basal body rod proteins family.</text>
</comment>
<accession>B3PGS4</accession>
<keyword evidence="9" id="KW-0282">Flagellum</keyword>
<dbReference type="Proteomes" id="UP000001036">
    <property type="component" value="Chromosome"/>
</dbReference>
<dbReference type="NCBIfam" id="NF009280">
    <property type="entry name" value="PRK12640.1"/>
    <property type="match status" value="1"/>
</dbReference>
<gene>
    <name evidence="9" type="primary">flgF</name>
    <name evidence="9" type="ordered locus">CJA_1927</name>
</gene>
<evidence type="ECO:0000256" key="2">
    <source>
        <dbReference type="ARBA" id="ARBA00009677"/>
    </source>
</evidence>
<evidence type="ECO:0000256" key="6">
    <source>
        <dbReference type="RuleBase" id="RU362116"/>
    </source>
</evidence>
<dbReference type="PANTHER" id="PTHR30435:SF18">
    <property type="entry name" value="FLAGELLAR BASAL-BODY ROD PROTEIN FLGF"/>
    <property type="match status" value="1"/>
</dbReference>
<evidence type="ECO:0000256" key="4">
    <source>
        <dbReference type="ARBA" id="ARBA00038560"/>
    </source>
</evidence>
<dbReference type="GO" id="GO:0071978">
    <property type="term" value="P:bacterial-type flagellum-dependent swarming motility"/>
    <property type="evidence" value="ECO:0007669"/>
    <property type="project" value="TreeGrafter"/>
</dbReference>
<dbReference type="InterPro" id="IPR020013">
    <property type="entry name" value="Flagellar_FlgE/F/G"/>
</dbReference>
<comment type="subcellular location">
    <subcellularLocation>
        <location evidence="1 6">Bacterial flagellum basal body</location>
    </subcellularLocation>
</comment>
<dbReference type="Pfam" id="PF06429">
    <property type="entry name" value="Flg_bbr_C"/>
    <property type="match status" value="1"/>
</dbReference>